<dbReference type="AlphaFoldDB" id="A0A0G0Z122"/>
<comment type="caution">
    <text evidence="1">The sequence shown here is derived from an EMBL/GenBank/DDBJ whole genome shotgun (WGS) entry which is preliminary data.</text>
</comment>
<feature type="non-terminal residue" evidence="1">
    <location>
        <position position="47"/>
    </location>
</feature>
<reference evidence="1 2" key="1">
    <citation type="journal article" date="2015" name="Nature">
        <title>rRNA introns, odd ribosomes, and small enigmatic genomes across a large radiation of phyla.</title>
        <authorList>
            <person name="Brown C.T."/>
            <person name="Hug L.A."/>
            <person name="Thomas B.C."/>
            <person name="Sharon I."/>
            <person name="Castelle C.J."/>
            <person name="Singh A."/>
            <person name="Wilkins M.J."/>
            <person name="Williams K.H."/>
            <person name="Banfield J.F."/>
        </authorList>
    </citation>
    <scope>NUCLEOTIDE SEQUENCE [LARGE SCALE GENOMIC DNA]</scope>
</reference>
<name>A0A0G0Z122_9BACT</name>
<dbReference type="EMBL" id="LCCW01000013">
    <property type="protein sequence ID" value="KKS42480.1"/>
    <property type="molecule type" value="Genomic_DNA"/>
</dbReference>
<sequence>MPAKPSRNFFLALDVGTTAVKAFVFDSACRLVAKADRRLQKRRSKRG</sequence>
<proteinExistence type="predicted"/>
<evidence type="ECO:0000313" key="1">
    <source>
        <dbReference type="EMBL" id="KKS42480.1"/>
    </source>
</evidence>
<dbReference type="Gene3D" id="3.30.420.40">
    <property type="match status" value="1"/>
</dbReference>
<evidence type="ECO:0008006" key="3">
    <source>
        <dbReference type="Google" id="ProtNLM"/>
    </source>
</evidence>
<accession>A0A0G0Z122</accession>
<dbReference type="InterPro" id="IPR043129">
    <property type="entry name" value="ATPase_NBD"/>
</dbReference>
<dbReference type="SUPFAM" id="SSF53067">
    <property type="entry name" value="Actin-like ATPase domain"/>
    <property type="match status" value="1"/>
</dbReference>
<gene>
    <name evidence="1" type="ORF">UV02_C0013G0020</name>
</gene>
<dbReference type="Proteomes" id="UP000034516">
    <property type="component" value="Unassembled WGS sequence"/>
</dbReference>
<protein>
    <recommendedName>
        <fullName evidence="3">Carbohydrate kinase FGGY N-terminal domain-containing protein</fullName>
    </recommendedName>
</protein>
<evidence type="ECO:0000313" key="2">
    <source>
        <dbReference type="Proteomes" id="UP000034516"/>
    </source>
</evidence>
<organism evidence="1 2">
    <name type="scientific">Candidatus Kuenenbacteria bacterium GW2011_GWA2_42_15</name>
    <dbReference type="NCBI Taxonomy" id="1618677"/>
    <lineage>
        <taxon>Bacteria</taxon>
        <taxon>Candidatus Kueneniibacteriota</taxon>
    </lineage>
</organism>